<dbReference type="Proteomes" id="UP000222542">
    <property type="component" value="Unassembled WGS sequence"/>
</dbReference>
<accession>A0A2G2YQC2</accession>
<keyword evidence="6" id="KW-0472">Membrane</keyword>
<evidence type="ECO:0000256" key="1">
    <source>
        <dbReference type="ARBA" id="ARBA00004170"/>
    </source>
</evidence>
<dbReference type="Gene3D" id="1.10.10.10">
    <property type="entry name" value="Winged helix-like DNA-binding domain superfamily/Winged helix DNA-binding domain"/>
    <property type="match status" value="1"/>
</dbReference>
<dbReference type="Gene3D" id="3.40.50.300">
    <property type="entry name" value="P-loop containing nucleotide triphosphate hydrolases"/>
    <property type="match status" value="1"/>
</dbReference>
<dbReference type="InterPro" id="IPR044974">
    <property type="entry name" value="Disease_R_plants"/>
</dbReference>
<keyword evidence="5" id="KW-0175">Coiled coil</keyword>
<dbReference type="InterPro" id="IPR027417">
    <property type="entry name" value="P-loop_NTPase"/>
</dbReference>
<evidence type="ECO:0000256" key="2">
    <source>
        <dbReference type="ARBA" id="ARBA00008894"/>
    </source>
</evidence>
<dbReference type="AlphaFoldDB" id="A0A2G2YQC2"/>
<dbReference type="EMBL" id="AYRZ02000009">
    <property type="protein sequence ID" value="PHT71948.1"/>
    <property type="molecule type" value="Genomic_DNA"/>
</dbReference>
<dbReference type="SUPFAM" id="SSF52540">
    <property type="entry name" value="P-loop containing nucleoside triphosphate hydrolases"/>
    <property type="match status" value="1"/>
</dbReference>
<comment type="subcellular location">
    <subcellularLocation>
        <location evidence="1">Membrane</location>
        <topology evidence="1">Peripheral membrane protein</topology>
    </subcellularLocation>
</comment>
<evidence type="ECO:0000259" key="7">
    <source>
        <dbReference type="Pfam" id="PF00931"/>
    </source>
</evidence>
<feature type="domain" description="NB-ARC" evidence="7">
    <location>
        <begin position="322"/>
        <end position="420"/>
    </location>
</feature>
<evidence type="ECO:0000313" key="9">
    <source>
        <dbReference type="Proteomes" id="UP000222542"/>
    </source>
</evidence>
<dbReference type="InterPro" id="IPR002182">
    <property type="entry name" value="NB-ARC"/>
</dbReference>
<evidence type="ECO:0000256" key="5">
    <source>
        <dbReference type="ARBA" id="ARBA00023054"/>
    </source>
</evidence>
<dbReference type="PRINTS" id="PR00364">
    <property type="entry name" value="DISEASERSIST"/>
</dbReference>
<dbReference type="PANTHER" id="PTHR23155:SF1228">
    <property type="entry name" value="NB-ARC DOMAIN CONTAINING PROTEIN, EXPRESSED"/>
    <property type="match status" value="1"/>
</dbReference>
<protein>
    <recommendedName>
        <fullName evidence="7">NB-ARC domain-containing protein</fullName>
    </recommendedName>
</protein>
<dbReference type="Gramene" id="PHT71948">
    <property type="protein sequence ID" value="PHT71948"/>
    <property type="gene ID" value="T459_22733"/>
</dbReference>
<reference evidence="8 9" key="1">
    <citation type="journal article" date="2014" name="Nat. Genet.">
        <title>Genome sequence of the hot pepper provides insights into the evolution of pungency in Capsicum species.</title>
        <authorList>
            <person name="Kim S."/>
            <person name="Park M."/>
            <person name="Yeom S.I."/>
            <person name="Kim Y.M."/>
            <person name="Lee J.M."/>
            <person name="Lee H.A."/>
            <person name="Seo E."/>
            <person name="Choi J."/>
            <person name="Cheong K."/>
            <person name="Kim K.T."/>
            <person name="Jung K."/>
            <person name="Lee G.W."/>
            <person name="Oh S.K."/>
            <person name="Bae C."/>
            <person name="Kim S.B."/>
            <person name="Lee H.Y."/>
            <person name="Kim S.Y."/>
            <person name="Kim M.S."/>
            <person name="Kang B.C."/>
            <person name="Jo Y.D."/>
            <person name="Yang H.B."/>
            <person name="Jeong H.J."/>
            <person name="Kang W.H."/>
            <person name="Kwon J.K."/>
            <person name="Shin C."/>
            <person name="Lim J.Y."/>
            <person name="Park J.H."/>
            <person name="Huh J.H."/>
            <person name="Kim J.S."/>
            <person name="Kim B.D."/>
            <person name="Cohen O."/>
            <person name="Paran I."/>
            <person name="Suh M.C."/>
            <person name="Lee S.B."/>
            <person name="Kim Y.K."/>
            <person name="Shin Y."/>
            <person name="Noh S.J."/>
            <person name="Park J."/>
            <person name="Seo Y.S."/>
            <person name="Kwon S.Y."/>
            <person name="Kim H.A."/>
            <person name="Park J.M."/>
            <person name="Kim H.J."/>
            <person name="Choi S.B."/>
            <person name="Bosland P.W."/>
            <person name="Reeves G."/>
            <person name="Jo S.H."/>
            <person name="Lee B.W."/>
            <person name="Cho H.T."/>
            <person name="Choi H.S."/>
            <person name="Lee M.S."/>
            <person name="Yu Y."/>
            <person name="Do Choi Y."/>
            <person name="Park B.S."/>
            <person name="van Deynze A."/>
            <person name="Ashrafi H."/>
            <person name="Hill T."/>
            <person name="Kim W.T."/>
            <person name="Pai H.S."/>
            <person name="Ahn H.K."/>
            <person name="Yeam I."/>
            <person name="Giovannoni J.J."/>
            <person name="Rose J.K."/>
            <person name="Sorensen I."/>
            <person name="Lee S.J."/>
            <person name="Kim R.W."/>
            <person name="Choi I.Y."/>
            <person name="Choi B.S."/>
            <person name="Lim J.S."/>
            <person name="Lee Y.H."/>
            <person name="Choi D."/>
        </authorList>
    </citation>
    <scope>NUCLEOTIDE SEQUENCE [LARGE SCALE GENOMIC DNA]</scope>
    <source>
        <strain evidence="9">cv. CM334</strain>
    </source>
</reference>
<dbReference type="PANTHER" id="PTHR23155">
    <property type="entry name" value="DISEASE RESISTANCE PROTEIN RP"/>
    <property type="match status" value="1"/>
</dbReference>
<gene>
    <name evidence="8" type="ORF">T459_22733</name>
</gene>
<dbReference type="GO" id="GO:0016020">
    <property type="term" value="C:membrane"/>
    <property type="evidence" value="ECO:0007669"/>
    <property type="project" value="UniProtKB-SubCell"/>
</dbReference>
<dbReference type="Gene3D" id="1.10.8.430">
    <property type="entry name" value="Helical domain of apoptotic protease-activating factors"/>
    <property type="match status" value="1"/>
</dbReference>
<keyword evidence="3" id="KW-0433">Leucine-rich repeat</keyword>
<comment type="similarity">
    <text evidence="2">Belongs to the disease resistance NB-LRR family.</text>
</comment>
<reference evidence="8 9" key="2">
    <citation type="journal article" date="2017" name="Genome Biol.">
        <title>New reference genome sequences of hot pepper reveal the massive evolution of plant disease-resistance genes by retroduplication.</title>
        <authorList>
            <person name="Kim S."/>
            <person name="Park J."/>
            <person name="Yeom S.I."/>
            <person name="Kim Y.M."/>
            <person name="Seo E."/>
            <person name="Kim K.T."/>
            <person name="Kim M.S."/>
            <person name="Lee J.M."/>
            <person name="Cheong K."/>
            <person name="Shin H.S."/>
            <person name="Kim S.B."/>
            <person name="Han K."/>
            <person name="Lee J."/>
            <person name="Park M."/>
            <person name="Lee H.A."/>
            <person name="Lee H.Y."/>
            <person name="Lee Y."/>
            <person name="Oh S."/>
            <person name="Lee J.H."/>
            <person name="Choi E."/>
            <person name="Choi E."/>
            <person name="Lee S.E."/>
            <person name="Jeon J."/>
            <person name="Kim H."/>
            <person name="Choi G."/>
            <person name="Song H."/>
            <person name="Lee J."/>
            <person name="Lee S.C."/>
            <person name="Kwon J.K."/>
            <person name="Lee H.Y."/>
            <person name="Koo N."/>
            <person name="Hong Y."/>
            <person name="Kim R.W."/>
            <person name="Kang W.H."/>
            <person name="Huh J.H."/>
            <person name="Kang B.C."/>
            <person name="Yang T.J."/>
            <person name="Lee Y.H."/>
            <person name="Bennetzen J.L."/>
            <person name="Choi D."/>
        </authorList>
    </citation>
    <scope>NUCLEOTIDE SEQUENCE [LARGE SCALE GENOMIC DNA]</scope>
    <source>
        <strain evidence="9">cv. CM334</strain>
    </source>
</reference>
<organism evidence="8 9">
    <name type="scientific">Capsicum annuum</name>
    <name type="common">Capsicum pepper</name>
    <dbReference type="NCBI Taxonomy" id="4072"/>
    <lineage>
        <taxon>Eukaryota</taxon>
        <taxon>Viridiplantae</taxon>
        <taxon>Streptophyta</taxon>
        <taxon>Embryophyta</taxon>
        <taxon>Tracheophyta</taxon>
        <taxon>Spermatophyta</taxon>
        <taxon>Magnoliopsida</taxon>
        <taxon>eudicotyledons</taxon>
        <taxon>Gunneridae</taxon>
        <taxon>Pentapetalae</taxon>
        <taxon>asterids</taxon>
        <taxon>lamiids</taxon>
        <taxon>Solanales</taxon>
        <taxon>Solanaceae</taxon>
        <taxon>Solanoideae</taxon>
        <taxon>Capsiceae</taxon>
        <taxon>Capsicum</taxon>
    </lineage>
</organism>
<name>A0A2G2YQC2_CAPAN</name>
<keyword evidence="9" id="KW-1185">Reference proteome</keyword>
<dbReference type="GO" id="GO:0043531">
    <property type="term" value="F:ADP binding"/>
    <property type="evidence" value="ECO:0007669"/>
    <property type="project" value="InterPro"/>
</dbReference>
<proteinExistence type="inferred from homology"/>
<comment type="caution">
    <text evidence="8">The sequence shown here is derived from an EMBL/GenBank/DDBJ whole genome shotgun (WGS) entry which is preliminary data.</text>
</comment>
<dbReference type="InterPro" id="IPR042197">
    <property type="entry name" value="Apaf_helical"/>
</dbReference>
<dbReference type="Pfam" id="PF00931">
    <property type="entry name" value="NB-ARC"/>
    <property type="match status" value="1"/>
</dbReference>
<evidence type="ECO:0000256" key="3">
    <source>
        <dbReference type="ARBA" id="ARBA00022614"/>
    </source>
</evidence>
<dbReference type="GO" id="GO:0006952">
    <property type="term" value="P:defense response"/>
    <property type="evidence" value="ECO:0007669"/>
    <property type="project" value="InterPro"/>
</dbReference>
<evidence type="ECO:0000256" key="4">
    <source>
        <dbReference type="ARBA" id="ARBA00022737"/>
    </source>
</evidence>
<evidence type="ECO:0000256" key="6">
    <source>
        <dbReference type="ARBA" id="ARBA00023136"/>
    </source>
</evidence>
<sequence length="803" mass="91036">MLVKLKDHVVPRLLENIKSSIISNHHSESSAVITEDQLVELLDVNVYGNLRYFHGLIVNGSIERKTMECFLPEFQLMAERVGHFYFVLLCYQDKEDKDEVYYMLVHLLLKIIPVSLEVMHICYTNLKASKSAEVGHFIKQLLKAPSDILREYLIHLQQHMVNAITPSTSVRNIHVNERVGALTKEVLVLVNNLEENSRNEENMKETSVALIKKEIGRVKEDLEHIRSFFGNVEQELHRDLWTRVLNVEYKMEHAINSILDRDHGLLQLIFLLPDTVGKIKLVKKEVKEKICKNTSIIFANSPNKPVINKSSIASKIIVGFEEKAKWIIQKLTSGPAEVDVISIVGMPGLGKTTLAYRVYIEKSIVGHFNVRSWCTVDQERNEKKLLQKIFNEVIGLKERVGEDVIDDDVAAKLRIQLFGKRPEESWELLEKRIFGEEHCPDELKDVGEKIAKKCDGLPLNEEKVMKVIKLSYYHLSDHLKPCFLYLESYPKEKNIRISELKDLWSDERLVEPSDLKSVEEVMEVYVVELISSSLVIVRDEFFYPGLGGVIDSLDESFGGVSLSAPSIPPTPSIIPPFVPESAYGVPLVLSVNPLVLPIYAYGTLQTPSVVPSFIPVFEHGISILGVQPSSMLTPQVIADESFPVLEELEIRYCTKLTEIPEIFGDIASLKSISVLGRPQLKESALKIREYDEEMTGEDKLEVKFTLLFQIMACVSSSKLELGENGDTENREKPDPGMRHCRPRYLCSEVFDLKAEGGFGMFMELEDDFEELVYSTVELGDGLGFELESDDNGVFLTVPAVQLQ</sequence>
<dbReference type="GO" id="GO:0005524">
    <property type="term" value="F:ATP binding"/>
    <property type="evidence" value="ECO:0007669"/>
    <property type="project" value="UniProtKB-KW"/>
</dbReference>
<keyword evidence="4" id="KW-0677">Repeat</keyword>
<evidence type="ECO:0000313" key="8">
    <source>
        <dbReference type="EMBL" id="PHT71948.1"/>
    </source>
</evidence>
<dbReference type="InterPro" id="IPR036388">
    <property type="entry name" value="WH-like_DNA-bd_sf"/>
</dbReference>